<proteinExistence type="predicted"/>
<dbReference type="GO" id="GO:0030247">
    <property type="term" value="F:polysaccharide binding"/>
    <property type="evidence" value="ECO:0007669"/>
    <property type="project" value="InterPro"/>
</dbReference>
<dbReference type="GO" id="GO:0016020">
    <property type="term" value="C:membrane"/>
    <property type="evidence" value="ECO:0007669"/>
    <property type="project" value="UniProtKB-SubCell"/>
</dbReference>
<feature type="domain" description="Wall-associated receptor kinase galacturonan-binding" evidence="3">
    <location>
        <begin position="33"/>
        <end position="102"/>
    </location>
</feature>
<evidence type="ECO:0000259" key="3">
    <source>
        <dbReference type="Pfam" id="PF13947"/>
    </source>
</evidence>
<dbReference type="PANTHER" id="PTHR33138">
    <property type="entry name" value="OS01G0690200 PROTEIN"/>
    <property type="match status" value="1"/>
</dbReference>
<protein>
    <submittedName>
        <fullName evidence="4">Putative serine/threonine-protein kinase</fullName>
    </submittedName>
</protein>
<name>M8BQL4_AEGTA</name>
<dbReference type="Pfam" id="PF13947">
    <property type="entry name" value="GUB_WAK_bind"/>
    <property type="match status" value="1"/>
</dbReference>
<organism evidence="4">
    <name type="scientific">Aegilops tauschii</name>
    <name type="common">Tausch's goatgrass</name>
    <name type="synonym">Aegilops squarrosa</name>
    <dbReference type="NCBI Taxonomy" id="37682"/>
    <lineage>
        <taxon>Eukaryota</taxon>
        <taxon>Viridiplantae</taxon>
        <taxon>Streptophyta</taxon>
        <taxon>Embryophyta</taxon>
        <taxon>Tracheophyta</taxon>
        <taxon>Spermatophyta</taxon>
        <taxon>Magnoliopsida</taxon>
        <taxon>Liliopsida</taxon>
        <taxon>Poales</taxon>
        <taxon>Poaceae</taxon>
        <taxon>BOP clade</taxon>
        <taxon>Pooideae</taxon>
        <taxon>Triticodae</taxon>
        <taxon>Triticeae</taxon>
        <taxon>Triticinae</taxon>
        <taxon>Aegilops</taxon>
    </lineage>
</organism>
<dbReference type="InterPro" id="IPR025287">
    <property type="entry name" value="WAK_GUB"/>
</dbReference>
<dbReference type="EnsemblPlants" id="EMT24123">
    <property type="protein sequence ID" value="EMT24123"/>
    <property type="gene ID" value="F775_03314"/>
</dbReference>
<keyword evidence="2" id="KW-0732">Signal</keyword>
<dbReference type="PANTHER" id="PTHR33138:SF9">
    <property type="entry name" value="OS01G0136500 PROTEIN"/>
    <property type="match status" value="1"/>
</dbReference>
<accession>M8BQL4</accession>
<evidence type="ECO:0000256" key="1">
    <source>
        <dbReference type="ARBA" id="ARBA00004167"/>
    </source>
</evidence>
<reference evidence="4" key="1">
    <citation type="submission" date="2015-06" db="UniProtKB">
        <authorList>
            <consortium name="EnsemblPlants"/>
        </authorList>
    </citation>
    <scope>IDENTIFICATION</scope>
</reference>
<comment type="subcellular location">
    <subcellularLocation>
        <location evidence="1">Membrane</location>
        <topology evidence="1">Single-pass membrane protein</topology>
    </subcellularLocation>
</comment>
<evidence type="ECO:0000256" key="2">
    <source>
        <dbReference type="ARBA" id="ARBA00022729"/>
    </source>
</evidence>
<sequence>MATTSCLFLVFVWVVWWLPVMLAWPEEHQGEGCSAKRCGHLNISQPFWLPDMEAGRSCGSLDFEVNCNRTEGTPTPVLRSSGLTGFTILNISYEESSLRVVDLRKEQDLNVSNGCNFPIWNTSGKLAPPFKVSPANLNLVFYNCTKALAHRDTALVDLSCADATNAYARAGVRFDETGKYGGYALEGCNAIVVPVMGSTTTSKVSASHYKQLINGGFLLTWEDHPTPLPEPVPLPAPAPAQTSVVASSGTGALSRHVAMFIITSSLTS</sequence>
<dbReference type="AlphaFoldDB" id="M8BQL4"/>
<evidence type="ECO:0000313" key="4">
    <source>
        <dbReference type="EnsemblPlants" id="EMT24123"/>
    </source>
</evidence>